<dbReference type="InterPro" id="IPR029410">
    <property type="entry name" value="CAP_assoc"/>
</dbReference>
<evidence type="ECO:0000313" key="6">
    <source>
        <dbReference type="Proteomes" id="UP000595691"/>
    </source>
</evidence>
<feature type="domain" description="CAP-associated" evidence="4">
    <location>
        <begin position="97"/>
        <end position="235"/>
    </location>
</feature>
<reference evidence="5 6" key="1">
    <citation type="submission" date="2020-11" db="EMBL/GenBank/DDBJ databases">
        <title>Taxonomic evaluation of the Bacillus sporothermodurans group of bacteria based on whole genome sequences.</title>
        <authorList>
            <person name="Fiedler G."/>
            <person name="Herbstmann A.-D."/>
            <person name="Doll E."/>
            <person name="Wenning M."/>
            <person name="Brinks E."/>
            <person name="Kabisch J."/>
            <person name="Breitenwieser F."/>
            <person name="Lappann M."/>
            <person name="Boehnlein C."/>
            <person name="Franz C."/>
        </authorList>
    </citation>
    <scope>NUCLEOTIDE SEQUENCE [LARGE SCALE GENOMIC DNA]</scope>
    <source>
        <strain evidence="5 6">JCM 19841</strain>
    </source>
</reference>
<accession>A0ABX7DYD2</accession>
<keyword evidence="2" id="KW-1133">Transmembrane helix</keyword>
<evidence type="ECO:0000256" key="2">
    <source>
        <dbReference type="SAM" id="Phobius"/>
    </source>
</evidence>
<keyword evidence="2" id="KW-0472">Membrane</keyword>
<dbReference type="InterPro" id="IPR014044">
    <property type="entry name" value="CAP_dom"/>
</dbReference>
<gene>
    <name evidence="5" type="ORF">I5776_13355</name>
</gene>
<feature type="compositionally biased region" description="Basic and acidic residues" evidence="1">
    <location>
        <begin position="72"/>
        <end position="81"/>
    </location>
</feature>
<proteinExistence type="predicted"/>
<evidence type="ECO:0000259" key="3">
    <source>
        <dbReference type="Pfam" id="PF00188"/>
    </source>
</evidence>
<feature type="domain" description="SCP" evidence="3">
    <location>
        <begin position="266"/>
        <end position="376"/>
    </location>
</feature>
<evidence type="ECO:0000256" key="1">
    <source>
        <dbReference type="SAM" id="MobiDB-lite"/>
    </source>
</evidence>
<dbReference type="Proteomes" id="UP000595691">
    <property type="component" value="Chromosome"/>
</dbReference>
<protein>
    <submittedName>
        <fullName evidence="5">CAP domain-containing protein</fullName>
    </submittedName>
</protein>
<sequence length="383" mass="44927">MYNNIEHIKYFKKSYLYYTNYLLEGGKDLRTVFKVIIVLIIIFIISLYFHLKPENENNILNGTGNKETPMSDNDKTLKKKVDKEPYKRPNKGISIFIGEPASKLEKKFGKPNRIDPSAYDYEWWIYNNEDNYFQVGVYKGTVVTIYAIGNKTNISPFKINEEIQDIYQKLLLDTDITVQYDKGTYRFELSEEDLNMRPLVPLGSIYAQLSFDKFKGTLSSVRFMDKETLIKQRPYEMSYRGRLIDPAPIVESRWRAIEVGSEKQIFDLTNIIRKRFDLNKLLWDQKTAEVAYNHSKDMAVEDYFSHESPKFGNLEKRLQTAHVFFQLAGENIAARYMDAPSAVEGWLNSEGHRKALLEPKFTHLGVGVYQKYYTQNFIEETWK</sequence>
<organism evidence="5 6">
    <name type="scientific">Heyndrickxia vini</name>
    <dbReference type="NCBI Taxonomy" id="1476025"/>
    <lineage>
        <taxon>Bacteria</taxon>
        <taxon>Bacillati</taxon>
        <taxon>Bacillota</taxon>
        <taxon>Bacilli</taxon>
        <taxon>Bacillales</taxon>
        <taxon>Bacillaceae</taxon>
        <taxon>Heyndrickxia</taxon>
    </lineage>
</organism>
<dbReference type="PANTHER" id="PTHR31157">
    <property type="entry name" value="SCP DOMAIN-CONTAINING PROTEIN"/>
    <property type="match status" value="1"/>
</dbReference>
<feature type="compositionally biased region" description="Polar residues" evidence="1">
    <location>
        <begin position="60"/>
        <end position="71"/>
    </location>
</feature>
<feature type="region of interest" description="Disordered" evidence="1">
    <location>
        <begin position="60"/>
        <end position="81"/>
    </location>
</feature>
<dbReference type="Pfam" id="PF00188">
    <property type="entry name" value="CAP"/>
    <property type="match status" value="1"/>
</dbReference>
<dbReference type="PANTHER" id="PTHR31157:SF26">
    <property type="entry name" value="SCP-LIKE EXTRACELLULAR PROTEIN"/>
    <property type="match status" value="1"/>
</dbReference>
<dbReference type="InterPro" id="IPR035940">
    <property type="entry name" value="CAP_sf"/>
</dbReference>
<dbReference type="CDD" id="cd05379">
    <property type="entry name" value="CAP_bacterial"/>
    <property type="match status" value="1"/>
</dbReference>
<evidence type="ECO:0000313" key="5">
    <source>
        <dbReference type="EMBL" id="QQZ08065.1"/>
    </source>
</evidence>
<dbReference type="Gene3D" id="3.40.33.10">
    <property type="entry name" value="CAP"/>
    <property type="match status" value="1"/>
</dbReference>
<keyword evidence="6" id="KW-1185">Reference proteome</keyword>
<keyword evidence="2" id="KW-0812">Transmembrane</keyword>
<name>A0ABX7DYD2_9BACI</name>
<dbReference type="Pfam" id="PF14504">
    <property type="entry name" value="CAP_assoc_N"/>
    <property type="match status" value="1"/>
</dbReference>
<evidence type="ECO:0000259" key="4">
    <source>
        <dbReference type="Pfam" id="PF14504"/>
    </source>
</evidence>
<dbReference type="SUPFAM" id="SSF55797">
    <property type="entry name" value="PR-1-like"/>
    <property type="match status" value="1"/>
</dbReference>
<feature type="transmembrane region" description="Helical" evidence="2">
    <location>
        <begin position="32"/>
        <end position="51"/>
    </location>
</feature>
<dbReference type="EMBL" id="CP065425">
    <property type="protein sequence ID" value="QQZ08065.1"/>
    <property type="molecule type" value="Genomic_DNA"/>
</dbReference>